<dbReference type="Proteomes" id="UP000887577">
    <property type="component" value="Unplaced"/>
</dbReference>
<dbReference type="GO" id="GO:0006888">
    <property type="term" value="P:endoplasmic reticulum to Golgi vesicle-mediated transport"/>
    <property type="evidence" value="ECO:0007669"/>
    <property type="project" value="InterPro"/>
</dbReference>
<proteinExistence type="inferred from homology"/>
<comment type="subcellular location">
    <subcellularLocation>
        <location evidence="1">Cytoplasm</location>
        <location evidence="1">Perinuclear region</location>
    </subcellularLocation>
</comment>
<evidence type="ECO:0000256" key="2">
    <source>
        <dbReference type="ARBA" id="ARBA00006626"/>
    </source>
</evidence>
<protein>
    <recommendedName>
        <fullName evidence="4">Trafficking protein particle complex subunit 2-like protein</fullName>
    </recommendedName>
</protein>
<dbReference type="PANTHER" id="PTHR12403">
    <property type="entry name" value="TRAFFICKING PROTEIN PARTICLE COMPLEX SUBUNIT 2"/>
    <property type="match status" value="1"/>
</dbReference>
<reference evidence="6" key="1">
    <citation type="submission" date="2022-11" db="UniProtKB">
        <authorList>
            <consortium name="WormBaseParasite"/>
        </authorList>
    </citation>
    <scope>IDENTIFICATION</scope>
</reference>
<dbReference type="WBParaSite" id="PSU_v2.g17687.t1">
    <property type="protein sequence ID" value="PSU_v2.g17687.t1"/>
    <property type="gene ID" value="PSU_v2.g17687"/>
</dbReference>
<keyword evidence="3" id="KW-0813">Transport</keyword>
<dbReference type="Gene3D" id="3.30.450.70">
    <property type="match status" value="1"/>
</dbReference>
<sequence length="136" mass="15516">MILSIAILASDQPPLYFRCSSNESSREDDLRLFVYSSLDVFDEKVSSTVSKPHQELFLGSLFLNNKYRSYGYLTNTQVKILVVVDATNPNLKEQDIRALFKKIHNYFCAAICNPFYELGSPINSRPLNALVDNKEQ</sequence>
<dbReference type="Pfam" id="PF04628">
    <property type="entry name" value="Sedlin_N"/>
    <property type="match status" value="1"/>
</dbReference>
<name>A0A914YK50_9BILA</name>
<dbReference type="InterPro" id="IPR006722">
    <property type="entry name" value="Sedlin"/>
</dbReference>
<dbReference type="InterPro" id="IPR011012">
    <property type="entry name" value="Longin-like_dom_sf"/>
</dbReference>
<evidence type="ECO:0000313" key="6">
    <source>
        <dbReference type="WBParaSite" id="PSU_v2.g17687.t1"/>
    </source>
</evidence>
<dbReference type="InterPro" id="IPR044760">
    <property type="entry name" value="TRAPPC2L"/>
</dbReference>
<evidence type="ECO:0000313" key="5">
    <source>
        <dbReference type="Proteomes" id="UP000887577"/>
    </source>
</evidence>
<dbReference type="CDD" id="cd14854">
    <property type="entry name" value="TRAPPC2L"/>
    <property type="match status" value="1"/>
</dbReference>
<keyword evidence="5" id="KW-1185">Reference proteome</keyword>
<dbReference type="GO" id="GO:0048471">
    <property type="term" value="C:perinuclear region of cytoplasm"/>
    <property type="evidence" value="ECO:0007669"/>
    <property type="project" value="UniProtKB-SubCell"/>
</dbReference>
<accession>A0A914YK50</accession>
<comment type="similarity">
    <text evidence="2">Belongs to the TRAPP small subunits family. Sedlin subfamily.</text>
</comment>
<evidence type="ECO:0000256" key="4">
    <source>
        <dbReference type="ARBA" id="ARBA00024408"/>
    </source>
</evidence>
<dbReference type="AlphaFoldDB" id="A0A914YK50"/>
<organism evidence="5 6">
    <name type="scientific">Panagrolaimus superbus</name>
    <dbReference type="NCBI Taxonomy" id="310955"/>
    <lineage>
        <taxon>Eukaryota</taxon>
        <taxon>Metazoa</taxon>
        <taxon>Ecdysozoa</taxon>
        <taxon>Nematoda</taxon>
        <taxon>Chromadorea</taxon>
        <taxon>Rhabditida</taxon>
        <taxon>Tylenchina</taxon>
        <taxon>Panagrolaimomorpha</taxon>
        <taxon>Panagrolaimoidea</taxon>
        <taxon>Panagrolaimidae</taxon>
        <taxon>Panagrolaimus</taxon>
    </lineage>
</organism>
<keyword evidence="3" id="KW-0931">ER-Golgi transport</keyword>
<dbReference type="SUPFAM" id="SSF64356">
    <property type="entry name" value="SNARE-like"/>
    <property type="match status" value="1"/>
</dbReference>
<evidence type="ECO:0000256" key="3">
    <source>
        <dbReference type="ARBA" id="ARBA00022892"/>
    </source>
</evidence>
<evidence type="ECO:0000256" key="1">
    <source>
        <dbReference type="ARBA" id="ARBA00004556"/>
    </source>
</evidence>